<accession>A0A5B7IQ51</accession>
<dbReference type="AlphaFoldDB" id="A0A5B7IQ51"/>
<keyword evidence="2" id="KW-1185">Reference proteome</keyword>
<proteinExistence type="predicted"/>
<organism evidence="1 2">
    <name type="scientific">Portunus trituberculatus</name>
    <name type="common">Swimming crab</name>
    <name type="synonym">Neptunus trituberculatus</name>
    <dbReference type="NCBI Taxonomy" id="210409"/>
    <lineage>
        <taxon>Eukaryota</taxon>
        <taxon>Metazoa</taxon>
        <taxon>Ecdysozoa</taxon>
        <taxon>Arthropoda</taxon>
        <taxon>Crustacea</taxon>
        <taxon>Multicrustacea</taxon>
        <taxon>Malacostraca</taxon>
        <taxon>Eumalacostraca</taxon>
        <taxon>Eucarida</taxon>
        <taxon>Decapoda</taxon>
        <taxon>Pleocyemata</taxon>
        <taxon>Brachyura</taxon>
        <taxon>Eubrachyura</taxon>
        <taxon>Portunoidea</taxon>
        <taxon>Portunidae</taxon>
        <taxon>Portuninae</taxon>
        <taxon>Portunus</taxon>
    </lineage>
</organism>
<reference evidence="1 2" key="1">
    <citation type="submission" date="2019-05" db="EMBL/GenBank/DDBJ databases">
        <title>Another draft genome of Portunus trituberculatus and its Hox gene families provides insights of decapod evolution.</title>
        <authorList>
            <person name="Jeong J.-H."/>
            <person name="Song I."/>
            <person name="Kim S."/>
            <person name="Choi T."/>
            <person name="Kim D."/>
            <person name="Ryu S."/>
            <person name="Kim W."/>
        </authorList>
    </citation>
    <scope>NUCLEOTIDE SEQUENCE [LARGE SCALE GENOMIC DNA]</scope>
    <source>
        <tissue evidence="1">Muscle</tissue>
    </source>
</reference>
<comment type="caution">
    <text evidence="1">The sequence shown here is derived from an EMBL/GenBank/DDBJ whole genome shotgun (WGS) entry which is preliminary data.</text>
</comment>
<sequence>MFTDGTKEGVQSFFKALEAWELTRTSSSRRRQSSVLVTMSQKDCFFYYRQQTNIGRSRQPVFAER</sequence>
<dbReference type="Proteomes" id="UP000324222">
    <property type="component" value="Unassembled WGS sequence"/>
</dbReference>
<evidence type="ECO:0000313" key="2">
    <source>
        <dbReference type="Proteomes" id="UP000324222"/>
    </source>
</evidence>
<dbReference type="EMBL" id="VSRR010065928">
    <property type="protein sequence ID" value="MPC84625.1"/>
    <property type="molecule type" value="Genomic_DNA"/>
</dbReference>
<protein>
    <submittedName>
        <fullName evidence="1">Uncharacterized protein</fullName>
    </submittedName>
</protein>
<name>A0A5B7IQ51_PORTR</name>
<gene>
    <name evidence="1" type="ORF">E2C01_079370</name>
</gene>
<evidence type="ECO:0000313" key="1">
    <source>
        <dbReference type="EMBL" id="MPC84625.1"/>
    </source>
</evidence>